<evidence type="ECO:0000313" key="4">
    <source>
        <dbReference type="EMBL" id="VAX26275.1"/>
    </source>
</evidence>
<protein>
    <submittedName>
        <fullName evidence="4">NADH-ubiquinone oxidoreductase chain C</fullName>
        <ecNumber evidence="4">1.6.5.3</ecNumber>
    </submittedName>
</protein>
<gene>
    <name evidence="4" type="ORF">MNBD_IGNAVI01-3019</name>
</gene>
<keyword evidence="2" id="KW-0813">Transport</keyword>
<dbReference type="EMBL" id="UOGD01000328">
    <property type="protein sequence ID" value="VAX26275.1"/>
    <property type="molecule type" value="Genomic_DNA"/>
</dbReference>
<comment type="similarity">
    <text evidence="1">Belongs to the complex I 30 kDa subunit family.</text>
</comment>
<proteinExistence type="inferred from homology"/>
<name>A0A3B1D3L2_9ZZZZ</name>
<reference evidence="4" key="1">
    <citation type="submission" date="2018-06" db="EMBL/GenBank/DDBJ databases">
        <authorList>
            <person name="Zhirakovskaya E."/>
        </authorList>
    </citation>
    <scope>NUCLEOTIDE SEQUENCE</scope>
</reference>
<dbReference type="AlphaFoldDB" id="A0A3B1D3L2"/>
<feature type="domain" description="NADH:ubiquinone oxidoreductase 30kDa subunit" evidence="3">
    <location>
        <begin position="33"/>
        <end position="166"/>
    </location>
</feature>
<dbReference type="EC" id="1.6.5.3" evidence="4"/>
<keyword evidence="4" id="KW-0560">Oxidoreductase</keyword>
<evidence type="ECO:0000256" key="1">
    <source>
        <dbReference type="ARBA" id="ARBA00007569"/>
    </source>
</evidence>
<dbReference type="InterPro" id="IPR037232">
    <property type="entry name" value="NADH_quin_OxRdtase_su_C/D-like"/>
</dbReference>
<dbReference type="NCBIfam" id="TIGR01961">
    <property type="entry name" value="NuoC_fam"/>
    <property type="match status" value="1"/>
</dbReference>
<evidence type="ECO:0000256" key="2">
    <source>
        <dbReference type="ARBA" id="ARBA00022448"/>
    </source>
</evidence>
<dbReference type="Gene3D" id="3.30.460.80">
    <property type="entry name" value="NADH:ubiquinone oxidoreductase, 30kDa subunit"/>
    <property type="match status" value="1"/>
</dbReference>
<organism evidence="4">
    <name type="scientific">hydrothermal vent metagenome</name>
    <dbReference type="NCBI Taxonomy" id="652676"/>
    <lineage>
        <taxon>unclassified sequences</taxon>
        <taxon>metagenomes</taxon>
        <taxon>ecological metagenomes</taxon>
    </lineage>
</organism>
<sequence length="175" mass="20319">MKTPEEIFEILKAEFQDAVIEIDSELPVEPIIIVDPLAINKIAQFLRVNEELQFDSLMNLSGVDDANGEKITEEDGTVTIKGGTFSVYYHLHSTTIDHKVMIRVIVDKDKPEVESVDPVWKASTWHEREAYDMYGIIFLNHPDLRRILLPDDWDGYPLRKDYENPEYYDGMKIPY</sequence>
<dbReference type="InterPro" id="IPR020396">
    <property type="entry name" value="NADH_UbQ_OxRdtase_CS"/>
</dbReference>
<dbReference type="PANTHER" id="PTHR10884:SF14">
    <property type="entry name" value="NADH DEHYDROGENASE [UBIQUINONE] IRON-SULFUR PROTEIN 3, MITOCHONDRIAL"/>
    <property type="match status" value="1"/>
</dbReference>
<dbReference type="HAMAP" id="MF_01357">
    <property type="entry name" value="NDH1_NuoC"/>
    <property type="match status" value="1"/>
</dbReference>
<dbReference type="Pfam" id="PF00329">
    <property type="entry name" value="Complex1_30kDa"/>
    <property type="match status" value="1"/>
</dbReference>
<dbReference type="PANTHER" id="PTHR10884">
    <property type="entry name" value="NADH DEHYDROGENASE UBIQUINONE IRON-SULFUR PROTEIN 3"/>
    <property type="match status" value="1"/>
</dbReference>
<dbReference type="InterPro" id="IPR001268">
    <property type="entry name" value="NADH_UbQ_OxRdtase_30kDa_su"/>
</dbReference>
<dbReference type="SUPFAM" id="SSF143243">
    <property type="entry name" value="Nqo5-like"/>
    <property type="match status" value="1"/>
</dbReference>
<accession>A0A3B1D3L2</accession>
<dbReference type="GO" id="GO:0016651">
    <property type="term" value="F:oxidoreductase activity, acting on NAD(P)H"/>
    <property type="evidence" value="ECO:0007669"/>
    <property type="project" value="InterPro"/>
</dbReference>
<dbReference type="PROSITE" id="PS00542">
    <property type="entry name" value="COMPLEX1_30K"/>
    <property type="match status" value="1"/>
</dbReference>
<dbReference type="InterPro" id="IPR010218">
    <property type="entry name" value="NADH_DH_suC"/>
</dbReference>
<keyword evidence="4" id="KW-0830">Ubiquinone</keyword>
<evidence type="ECO:0000259" key="3">
    <source>
        <dbReference type="Pfam" id="PF00329"/>
    </source>
</evidence>
<dbReference type="GO" id="GO:0008137">
    <property type="term" value="F:NADH dehydrogenase (ubiquinone) activity"/>
    <property type="evidence" value="ECO:0007669"/>
    <property type="project" value="InterPro"/>
</dbReference>